<dbReference type="SUPFAM" id="SSF52540">
    <property type="entry name" value="P-loop containing nucleoside triphosphate hydrolases"/>
    <property type="match status" value="1"/>
</dbReference>
<dbReference type="SUPFAM" id="SSF48452">
    <property type="entry name" value="TPR-like"/>
    <property type="match status" value="1"/>
</dbReference>
<dbReference type="InterPro" id="IPR049945">
    <property type="entry name" value="AAA_22"/>
</dbReference>
<evidence type="ECO:0000256" key="1">
    <source>
        <dbReference type="ARBA" id="ARBA00022741"/>
    </source>
</evidence>
<dbReference type="InterPro" id="IPR011990">
    <property type="entry name" value="TPR-like_helical_dom_sf"/>
</dbReference>
<keyword evidence="5" id="KW-0808">Transferase</keyword>
<keyword evidence="5" id="KW-0418">Kinase</keyword>
<evidence type="ECO:0000256" key="2">
    <source>
        <dbReference type="ARBA" id="ARBA00022840"/>
    </source>
</evidence>
<dbReference type="InterPro" id="IPR000719">
    <property type="entry name" value="Prot_kinase_dom"/>
</dbReference>
<keyword evidence="2 3" id="KW-0067">ATP-binding</keyword>
<dbReference type="Pfam" id="PF25872">
    <property type="entry name" value="HTH_77"/>
    <property type="match status" value="1"/>
</dbReference>
<dbReference type="InterPro" id="IPR011009">
    <property type="entry name" value="Kinase-like_dom_sf"/>
</dbReference>
<proteinExistence type="predicted"/>
<evidence type="ECO:0000313" key="5">
    <source>
        <dbReference type="EMBL" id="MBU3067286.1"/>
    </source>
</evidence>
<dbReference type="EMBL" id="JAHKNI010000020">
    <property type="protein sequence ID" value="MBU3067286.1"/>
    <property type="molecule type" value="Genomic_DNA"/>
</dbReference>
<name>A0ABS6BCU2_9NOCA</name>
<dbReference type="SUPFAM" id="SSF56112">
    <property type="entry name" value="Protein kinase-like (PK-like)"/>
    <property type="match status" value="1"/>
</dbReference>
<keyword evidence="6" id="KW-1185">Reference proteome</keyword>
<dbReference type="Proteomes" id="UP000733379">
    <property type="component" value="Unassembled WGS sequence"/>
</dbReference>
<evidence type="ECO:0000313" key="6">
    <source>
        <dbReference type="Proteomes" id="UP000733379"/>
    </source>
</evidence>
<dbReference type="PANTHER" id="PTHR47691">
    <property type="entry name" value="REGULATOR-RELATED"/>
    <property type="match status" value="1"/>
</dbReference>
<dbReference type="InterPro" id="IPR008271">
    <property type="entry name" value="Ser/Thr_kinase_AS"/>
</dbReference>
<dbReference type="GO" id="GO:0016301">
    <property type="term" value="F:kinase activity"/>
    <property type="evidence" value="ECO:0007669"/>
    <property type="project" value="UniProtKB-KW"/>
</dbReference>
<dbReference type="RefSeq" id="WP_215923372.1">
    <property type="nucleotide sequence ID" value="NZ_JAHKNI010000020.1"/>
</dbReference>
<keyword evidence="1 3" id="KW-0547">Nucleotide-binding</keyword>
<reference evidence="5 6" key="1">
    <citation type="submission" date="2021-06" db="EMBL/GenBank/DDBJ databases">
        <title>Actinomycetes sequencing.</title>
        <authorList>
            <person name="Shan Q."/>
        </authorList>
    </citation>
    <scope>NUCLEOTIDE SEQUENCE [LARGE SCALE GENOMIC DNA]</scope>
    <source>
        <strain evidence="5 6">NEAU-G5</strain>
    </source>
</reference>
<dbReference type="PANTHER" id="PTHR47691:SF3">
    <property type="entry name" value="HTH-TYPE TRANSCRIPTIONAL REGULATOR RV0890C-RELATED"/>
    <property type="match status" value="1"/>
</dbReference>
<organism evidence="5 6">
    <name type="scientific">Nocardia albiluteola</name>
    <dbReference type="NCBI Taxonomy" id="2842303"/>
    <lineage>
        <taxon>Bacteria</taxon>
        <taxon>Bacillati</taxon>
        <taxon>Actinomycetota</taxon>
        <taxon>Actinomycetes</taxon>
        <taxon>Mycobacteriales</taxon>
        <taxon>Nocardiaceae</taxon>
        <taxon>Nocardia</taxon>
    </lineage>
</organism>
<dbReference type="Gene3D" id="3.40.50.300">
    <property type="entry name" value="P-loop containing nucleotide triphosphate hydrolases"/>
    <property type="match status" value="1"/>
</dbReference>
<evidence type="ECO:0000256" key="3">
    <source>
        <dbReference type="PROSITE-ProRule" id="PRU10141"/>
    </source>
</evidence>
<dbReference type="PROSITE" id="PS50011">
    <property type="entry name" value="PROTEIN_KINASE_DOM"/>
    <property type="match status" value="1"/>
</dbReference>
<gene>
    <name evidence="5" type="ORF">KO481_37920</name>
</gene>
<dbReference type="Pfam" id="PF00069">
    <property type="entry name" value="Pkinase"/>
    <property type="match status" value="1"/>
</dbReference>
<dbReference type="Pfam" id="PF13401">
    <property type="entry name" value="AAA_22"/>
    <property type="match status" value="1"/>
</dbReference>
<feature type="domain" description="Protein kinase" evidence="4">
    <location>
        <begin position="26"/>
        <end position="292"/>
    </location>
</feature>
<dbReference type="CDD" id="cd14014">
    <property type="entry name" value="STKc_PknB_like"/>
    <property type="match status" value="1"/>
</dbReference>
<dbReference type="InterPro" id="IPR017441">
    <property type="entry name" value="Protein_kinase_ATP_BS"/>
</dbReference>
<accession>A0ABS6BCU2</accession>
<feature type="binding site" evidence="3">
    <location>
        <position position="55"/>
    </location>
    <ligand>
        <name>ATP</name>
        <dbReference type="ChEBI" id="CHEBI:30616"/>
    </ligand>
</feature>
<comment type="caution">
    <text evidence="5">The sequence shown here is derived from an EMBL/GenBank/DDBJ whole genome shotgun (WGS) entry which is preliminary data.</text>
</comment>
<dbReference type="InterPro" id="IPR027417">
    <property type="entry name" value="P-loop_NTPase"/>
</dbReference>
<protein>
    <submittedName>
        <fullName evidence="5">Protein kinase</fullName>
    </submittedName>
</protein>
<dbReference type="Gene3D" id="1.25.40.10">
    <property type="entry name" value="Tetratricopeptide repeat domain"/>
    <property type="match status" value="1"/>
</dbReference>
<dbReference type="Gene3D" id="1.10.510.10">
    <property type="entry name" value="Transferase(Phosphotransferase) domain 1"/>
    <property type="match status" value="1"/>
</dbReference>
<dbReference type="PROSITE" id="PS00107">
    <property type="entry name" value="PROTEIN_KINASE_ATP"/>
    <property type="match status" value="1"/>
</dbReference>
<dbReference type="InterPro" id="IPR058852">
    <property type="entry name" value="HTH_77"/>
</dbReference>
<dbReference type="PROSITE" id="PS00108">
    <property type="entry name" value="PROTEIN_KINASE_ST"/>
    <property type="match status" value="1"/>
</dbReference>
<dbReference type="SMART" id="SM00220">
    <property type="entry name" value="S_TKc"/>
    <property type="match status" value="1"/>
</dbReference>
<sequence>MTSFDPSATQPDLYADCATELAEAGFDCVQQIGHGGFGVVYRCREPALGRTIAIKVLSAGLDRDNRERFMREEYVMGVLSGHPHIMTVLQVGVTSRGRPYIVMPYCPLGSLESQIRRNGPSDWAWALRVGVKLAGALETAHRSGIVHRDVKPANVLLTDYGEPQLTDFGIARITGGFETTANTIAGSLAFTAPEVLVGDSPTVASDIYSLGATLFCLLNGHAAFERKRGEEVVAQFLRITTEKLPDLRLEGIPEDVCALVEHAMSRRPDERPATAAEFGEQLRETERRHEMSVDDMALLDHASARAPVPTADLPDFRDVGSAAVSKPPSTRRRRLPIQVTSFIGRDRDLARGETLLDTAHLVTLTGPGGVGKTRMAVELAARFERRWSGRVWFVELGSVPDPKLFLDKVIGDLGMADQAVSAADPVHSLVMRIAEKLGDQAGLILVDNCEHLIDECVPLFEDLLHTVAGLRLLVTSRQVLGIVGEHIYSVPPLSLPSSDHPGDSDPADYTSWDALHLFVDRARAVVPGFTVAPDQWPDIARLCIQLDGIPLAIELAAARLRAFGVSEILQFVNDRFQLLAAGNRGADPRHHTLRALVEWSYRLLSPLEQDVWTTTALFSGSFTADAATEVCNRPATETLLCLASLVDKSMLVSTSEHGARRYRILITLRDYGRQRLADAPDRNDRIDRYIRRYERMAEEFRGNWFGPRQIPAYRAVARERENIRAALNYTQRDGEMSAAGTRIATSLFFFWFADCGLSEARRWLTSAMQSTRIDNGVLTRALWGSAILAMLQNDPGTAADHARRARDLAAQRDDPVDRGYAAYALGLIAICAGDTVAAATEYQQALRYQRSAENAQGIAVTVAGLLSSLPSPDDAAQDRLWREAVAICTDAGEKWTLAYLTYARGHIAYLAGDLDLALRCEGDCLHLTMAFSDRILVAWALELTSWIVAHHDDFALAAQLMGAARAGWASGEATMLGYANFANEHAEMDRCIRIALGDRRTNELGTTGGRRPLADIVAEVFDIPTEHGQPVGPFPPDDRS</sequence>
<evidence type="ECO:0000259" key="4">
    <source>
        <dbReference type="PROSITE" id="PS50011"/>
    </source>
</evidence>